<organism evidence="18 19">
    <name type="scientific">Hevea brasiliensis</name>
    <name type="common">Para rubber tree</name>
    <name type="synonym">Siphonia brasiliensis</name>
    <dbReference type="NCBI Taxonomy" id="3981"/>
    <lineage>
        <taxon>Eukaryota</taxon>
        <taxon>Viridiplantae</taxon>
        <taxon>Streptophyta</taxon>
        <taxon>Embryophyta</taxon>
        <taxon>Tracheophyta</taxon>
        <taxon>Spermatophyta</taxon>
        <taxon>Magnoliopsida</taxon>
        <taxon>eudicotyledons</taxon>
        <taxon>Gunneridae</taxon>
        <taxon>Pentapetalae</taxon>
        <taxon>rosids</taxon>
        <taxon>fabids</taxon>
        <taxon>Malpighiales</taxon>
        <taxon>Euphorbiaceae</taxon>
        <taxon>Crotonoideae</taxon>
        <taxon>Micrandreae</taxon>
        <taxon>Hevea</taxon>
    </lineage>
</organism>
<dbReference type="InterPro" id="IPR017441">
    <property type="entry name" value="Protein_kinase_ATP_BS"/>
</dbReference>
<dbReference type="AlphaFoldDB" id="A0A6A6LTK8"/>
<keyword evidence="12" id="KW-0245">EGF-like domain</keyword>
<evidence type="ECO:0000256" key="10">
    <source>
        <dbReference type="ARBA" id="ARBA00047899"/>
    </source>
</evidence>
<dbReference type="PANTHER" id="PTHR27002">
    <property type="entry name" value="RECEPTOR-LIKE SERINE/THREONINE-PROTEIN KINASE SD1-8"/>
    <property type="match status" value="1"/>
</dbReference>
<keyword evidence="9" id="KW-0325">Glycoprotein</keyword>
<evidence type="ECO:0000256" key="11">
    <source>
        <dbReference type="ARBA" id="ARBA00048679"/>
    </source>
</evidence>
<dbReference type="PROSITE" id="PS50011">
    <property type="entry name" value="PROTEIN_KINASE_DOM"/>
    <property type="match status" value="1"/>
</dbReference>
<keyword evidence="6" id="KW-0418">Kinase</keyword>
<dbReference type="Pfam" id="PF00954">
    <property type="entry name" value="S_locus_glycop"/>
    <property type="match status" value="1"/>
</dbReference>
<feature type="transmembrane region" description="Helical" evidence="14">
    <location>
        <begin position="286"/>
        <end position="310"/>
    </location>
</feature>
<dbReference type="InterPro" id="IPR011009">
    <property type="entry name" value="Kinase-like_dom_sf"/>
</dbReference>
<evidence type="ECO:0000256" key="7">
    <source>
        <dbReference type="ARBA" id="ARBA00022840"/>
    </source>
</evidence>
<dbReference type="PROSITE" id="PS50948">
    <property type="entry name" value="PAN"/>
    <property type="match status" value="1"/>
</dbReference>
<dbReference type="InterPro" id="IPR000858">
    <property type="entry name" value="S_locus_glycoprot_dom"/>
</dbReference>
<evidence type="ECO:0000256" key="13">
    <source>
        <dbReference type="PROSITE-ProRule" id="PRU10141"/>
    </source>
</evidence>
<evidence type="ECO:0000313" key="19">
    <source>
        <dbReference type="Proteomes" id="UP000467840"/>
    </source>
</evidence>
<dbReference type="PROSITE" id="PS00107">
    <property type="entry name" value="PROTEIN_KINASE_ATP"/>
    <property type="match status" value="1"/>
</dbReference>
<feature type="domain" description="Apple" evidence="17">
    <location>
        <begin position="187"/>
        <end position="267"/>
    </location>
</feature>
<dbReference type="InterPro" id="IPR021820">
    <property type="entry name" value="S-locus_recpt_kinase_C"/>
</dbReference>
<dbReference type="SUPFAM" id="SSF56112">
    <property type="entry name" value="Protein kinase-like (PK-like)"/>
    <property type="match status" value="1"/>
</dbReference>
<reference evidence="18 19" key="1">
    <citation type="journal article" date="2020" name="Mol. Plant">
        <title>The Chromosome-Based Rubber Tree Genome Provides New Insights into Spurge Genome Evolution and Rubber Biosynthesis.</title>
        <authorList>
            <person name="Liu J."/>
            <person name="Shi C."/>
            <person name="Shi C.C."/>
            <person name="Li W."/>
            <person name="Zhang Q.J."/>
            <person name="Zhang Y."/>
            <person name="Li K."/>
            <person name="Lu H.F."/>
            <person name="Shi C."/>
            <person name="Zhu S.T."/>
            <person name="Xiao Z.Y."/>
            <person name="Nan H."/>
            <person name="Yue Y."/>
            <person name="Zhu X.G."/>
            <person name="Wu Y."/>
            <person name="Hong X.N."/>
            <person name="Fan G.Y."/>
            <person name="Tong Y."/>
            <person name="Zhang D."/>
            <person name="Mao C.L."/>
            <person name="Liu Y.L."/>
            <person name="Hao S.J."/>
            <person name="Liu W.Q."/>
            <person name="Lv M.Q."/>
            <person name="Zhang H.B."/>
            <person name="Liu Y."/>
            <person name="Hu-Tang G.R."/>
            <person name="Wang J.P."/>
            <person name="Wang J.H."/>
            <person name="Sun Y.H."/>
            <person name="Ni S.B."/>
            <person name="Chen W.B."/>
            <person name="Zhang X.C."/>
            <person name="Jiao Y.N."/>
            <person name="Eichler E.E."/>
            <person name="Li G.H."/>
            <person name="Liu X."/>
            <person name="Gao L.Z."/>
        </authorList>
    </citation>
    <scope>NUCLEOTIDE SEQUENCE [LARGE SCALE GENOMIC DNA]</scope>
    <source>
        <strain evidence="19">cv. GT1</strain>
        <tissue evidence="18">Leaf</tissue>
    </source>
</reference>
<keyword evidence="4" id="KW-0732">Signal</keyword>
<comment type="catalytic activity">
    <reaction evidence="10">
        <text>L-threonyl-[protein] + ATP = O-phospho-L-threonyl-[protein] + ADP + H(+)</text>
        <dbReference type="Rhea" id="RHEA:46608"/>
        <dbReference type="Rhea" id="RHEA-COMP:11060"/>
        <dbReference type="Rhea" id="RHEA-COMP:11605"/>
        <dbReference type="ChEBI" id="CHEBI:15378"/>
        <dbReference type="ChEBI" id="CHEBI:30013"/>
        <dbReference type="ChEBI" id="CHEBI:30616"/>
        <dbReference type="ChEBI" id="CHEBI:61977"/>
        <dbReference type="ChEBI" id="CHEBI:456216"/>
        <dbReference type="EC" id="2.7.11.1"/>
    </reaction>
</comment>
<sequence>MLPNLKLGLDRRTGLNRFLTSWKSSDDPGAGNFSHRINPEGSPQLFLYEGQVPKWRAGHWNGIRWSGMPRMKRGLIFNVSFVNNENEISIEWGVANGSILARLVVNESGSVQLLTWHEDQGRWDEFWFAPKDQCDNYGICGSNGNCVLNDDEFDCTCLPGYRPKSPQKWYLKDESDGCVRKNQTALCRNGEGFVEVANVKAPDASVARVLANLDLKACKDECLRNCSCTAYASLGVTEGSGCLTWYGDLLDTRVFIEGGQSLYMRVDALELAQYANKRKDLLARKGILVIMILSVATAVSSVVLFSYCLVRRQKRLSQNGQHEMFICSSSTLPDDHPREKELDRSGSDPHLPFFDIDTIVEATDNFSNKLGEGGFGSVYKGQLSNGQEIAVKRLSKQSGQGIKEFMNEVQKQLLDWKKRFEIIFGVARGVLYLHQDSRLKIIHRDLKASNILLDASMEPKISDFGLAKLFMEHQIEAITKQVVGTYGYMSPECAMDGLYSVKSDVFSYGVLILEIISGKKNTEYGKESPSLNLIGNVWKLWREGKGLDIVDYSLLEHSYPCEEILRCIQIGLLCIQEHPADRPAMLEVVFMLGNETSLPPPKKPAFVFRTQNGQESLITRGEVCSINDCTITMIEGR</sequence>
<dbReference type="Pfam" id="PF08276">
    <property type="entry name" value="PAN_2"/>
    <property type="match status" value="1"/>
</dbReference>
<evidence type="ECO:0000256" key="12">
    <source>
        <dbReference type="PROSITE-ProRule" id="PRU00076"/>
    </source>
</evidence>
<keyword evidence="14" id="KW-0472">Membrane</keyword>
<dbReference type="CDD" id="cd01098">
    <property type="entry name" value="PAN_AP_plant"/>
    <property type="match status" value="1"/>
</dbReference>
<protein>
    <recommendedName>
        <fullName evidence="1">non-specific serine/threonine protein kinase</fullName>
        <ecNumber evidence="1">2.7.11.1</ecNumber>
    </recommendedName>
</protein>
<comment type="catalytic activity">
    <reaction evidence="11">
        <text>L-seryl-[protein] + ATP = O-phospho-L-seryl-[protein] + ADP + H(+)</text>
        <dbReference type="Rhea" id="RHEA:17989"/>
        <dbReference type="Rhea" id="RHEA-COMP:9863"/>
        <dbReference type="Rhea" id="RHEA-COMP:11604"/>
        <dbReference type="ChEBI" id="CHEBI:15378"/>
        <dbReference type="ChEBI" id="CHEBI:29999"/>
        <dbReference type="ChEBI" id="CHEBI:30616"/>
        <dbReference type="ChEBI" id="CHEBI:83421"/>
        <dbReference type="ChEBI" id="CHEBI:456216"/>
        <dbReference type="EC" id="2.7.11.1"/>
    </reaction>
</comment>
<evidence type="ECO:0000256" key="4">
    <source>
        <dbReference type="ARBA" id="ARBA00022729"/>
    </source>
</evidence>
<dbReference type="InterPro" id="IPR000742">
    <property type="entry name" value="EGF"/>
</dbReference>
<dbReference type="Pfam" id="PF00069">
    <property type="entry name" value="Pkinase"/>
    <property type="match status" value="1"/>
</dbReference>
<evidence type="ECO:0000259" key="17">
    <source>
        <dbReference type="PROSITE" id="PS50948"/>
    </source>
</evidence>
<keyword evidence="14" id="KW-1133">Transmembrane helix</keyword>
<comment type="caution">
    <text evidence="18">The sequence shown here is derived from an EMBL/GenBank/DDBJ whole genome shotgun (WGS) entry which is preliminary data.</text>
</comment>
<keyword evidence="7 13" id="KW-0067">ATP-binding</keyword>
<evidence type="ECO:0000256" key="8">
    <source>
        <dbReference type="ARBA" id="ARBA00023157"/>
    </source>
</evidence>
<evidence type="ECO:0000256" key="14">
    <source>
        <dbReference type="SAM" id="Phobius"/>
    </source>
</evidence>
<evidence type="ECO:0000256" key="5">
    <source>
        <dbReference type="ARBA" id="ARBA00022741"/>
    </source>
</evidence>
<name>A0A6A6LTK8_HEVBR</name>
<keyword evidence="3" id="KW-0808">Transferase</keyword>
<dbReference type="Pfam" id="PF11883">
    <property type="entry name" value="DUF3403"/>
    <property type="match status" value="1"/>
</dbReference>
<comment type="caution">
    <text evidence="12">Lacks conserved residue(s) required for the propagation of feature annotation.</text>
</comment>
<dbReference type="GO" id="GO:0004674">
    <property type="term" value="F:protein serine/threonine kinase activity"/>
    <property type="evidence" value="ECO:0007669"/>
    <property type="project" value="UniProtKB-KW"/>
</dbReference>
<evidence type="ECO:0000259" key="16">
    <source>
        <dbReference type="PROSITE" id="PS50026"/>
    </source>
</evidence>
<dbReference type="Gene3D" id="1.10.510.10">
    <property type="entry name" value="Transferase(Phosphotransferase) domain 1"/>
    <property type="match status" value="2"/>
</dbReference>
<dbReference type="EC" id="2.7.11.1" evidence="1"/>
<feature type="domain" description="EGF-like" evidence="16">
    <location>
        <begin position="130"/>
        <end position="167"/>
    </location>
</feature>
<dbReference type="GO" id="GO:0005886">
    <property type="term" value="C:plasma membrane"/>
    <property type="evidence" value="ECO:0007669"/>
    <property type="project" value="TreeGrafter"/>
</dbReference>
<dbReference type="GO" id="GO:0048544">
    <property type="term" value="P:recognition of pollen"/>
    <property type="evidence" value="ECO:0007669"/>
    <property type="project" value="InterPro"/>
</dbReference>
<dbReference type="SMART" id="SM00220">
    <property type="entry name" value="S_TKc"/>
    <property type="match status" value="1"/>
</dbReference>
<gene>
    <name evidence="18" type="ORF">GH714_019558</name>
</gene>
<proteinExistence type="predicted"/>
<evidence type="ECO:0000256" key="3">
    <source>
        <dbReference type="ARBA" id="ARBA00022679"/>
    </source>
</evidence>
<feature type="binding site" evidence="13">
    <location>
        <position position="392"/>
    </location>
    <ligand>
        <name>ATP</name>
        <dbReference type="ChEBI" id="CHEBI:30616"/>
    </ligand>
</feature>
<evidence type="ECO:0000256" key="1">
    <source>
        <dbReference type="ARBA" id="ARBA00012513"/>
    </source>
</evidence>
<dbReference type="GO" id="GO:0005524">
    <property type="term" value="F:ATP binding"/>
    <property type="evidence" value="ECO:0007669"/>
    <property type="project" value="UniProtKB-UniRule"/>
</dbReference>
<dbReference type="Proteomes" id="UP000467840">
    <property type="component" value="Chromosome 16"/>
</dbReference>
<dbReference type="SMART" id="SM00473">
    <property type="entry name" value="PAN_AP"/>
    <property type="match status" value="1"/>
</dbReference>
<keyword evidence="8" id="KW-1015">Disulfide bond</keyword>
<dbReference type="PROSITE" id="PS00108">
    <property type="entry name" value="PROTEIN_KINASE_ST"/>
    <property type="match status" value="1"/>
</dbReference>
<dbReference type="PANTHER" id="PTHR27002:SF981">
    <property type="entry name" value="NON-SPECIFIC SERINE_THREONINE PROTEIN KINASE"/>
    <property type="match status" value="1"/>
</dbReference>
<evidence type="ECO:0000313" key="18">
    <source>
        <dbReference type="EMBL" id="KAF2303578.1"/>
    </source>
</evidence>
<dbReference type="CDD" id="cd00054">
    <property type="entry name" value="EGF_CA"/>
    <property type="match status" value="1"/>
</dbReference>
<evidence type="ECO:0000256" key="6">
    <source>
        <dbReference type="ARBA" id="ARBA00022777"/>
    </source>
</evidence>
<keyword evidence="2" id="KW-0723">Serine/threonine-protein kinase</keyword>
<feature type="domain" description="Protein kinase" evidence="15">
    <location>
        <begin position="249"/>
        <end position="598"/>
    </location>
</feature>
<dbReference type="PROSITE" id="PS50026">
    <property type="entry name" value="EGF_3"/>
    <property type="match status" value="1"/>
</dbReference>
<keyword evidence="19" id="KW-1185">Reference proteome</keyword>
<accession>A0A6A6LTK8</accession>
<dbReference type="InterPro" id="IPR008271">
    <property type="entry name" value="Ser/Thr_kinase_AS"/>
</dbReference>
<evidence type="ECO:0000256" key="9">
    <source>
        <dbReference type="ARBA" id="ARBA00023180"/>
    </source>
</evidence>
<evidence type="ECO:0000259" key="15">
    <source>
        <dbReference type="PROSITE" id="PS50011"/>
    </source>
</evidence>
<keyword evidence="14" id="KW-0812">Transmembrane</keyword>
<evidence type="ECO:0000256" key="2">
    <source>
        <dbReference type="ARBA" id="ARBA00022527"/>
    </source>
</evidence>
<keyword evidence="5 13" id="KW-0547">Nucleotide-binding</keyword>
<dbReference type="InterPro" id="IPR003609">
    <property type="entry name" value="Pan_app"/>
</dbReference>
<dbReference type="EMBL" id="JAAGAX010000009">
    <property type="protein sequence ID" value="KAF2303578.1"/>
    <property type="molecule type" value="Genomic_DNA"/>
</dbReference>
<dbReference type="InterPro" id="IPR000719">
    <property type="entry name" value="Prot_kinase_dom"/>
</dbReference>
<dbReference type="FunFam" id="1.10.510.10:FF:000060">
    <property type="entry name" value="G-type lectin S-receptor-like serine/threonine-protein kinase"/>
    <property type="match status" value="1"/>
</dbReference>